<name>A0A1B0ACJ7_GLOPL</name>
<dbReference type="EnsemblMetazoa" id="GPAI041195-RA">
    <property type="protein sequence ID" value="GPAI041195-PA"/>
    <property type="gene ID" value="GPAI041195"/>
</dbReference>
<dbReference type="Proteomes" id="UP000092445">
    <property type="component" value="Unassembled WGS sequence"/>
</dbReference>
<evidence type="ECO:0000313" key="2">
    <source>
        <dbReference type="EnsemblMetazoa" id="GPAI041195-PA"/>
    </source>
</evidence>
<evidence type="ECO:0000256" key="1">
    <source>
        <dbReference type="SAM" id="Phobius"/>
    </source>
</evidence>
<keyword evidence="1" id="KW-0812">Transmembrane</keyword>
<sequence length="212" mass="24299">MQCNAIQPIPSIIWMMIIVMAIFIMMLMCKMRMTAVYNNGYVATRKIFVESTRKTPIHMRYGNKKLSEPVQATVGTTFFQEPSRSRYCPVILKILHCPHGSPSSTFINTANVLCKPLTNAFIISHSTGVLSCLWNMNYLLPLHKNGNRPCINNSRDIAIFRVTPKLFDSFAIIYLMRFVDLVASSSQQRMLNLFQAQPGQRQQQQFVSEQRL</sequence>
<keyword evidence="1" id="KW-1133">Transmembrane helix</keyword>
<dbReference type="AlphaFoldDB" id="A0A1B0ACJ7"/>
<feature type="transmembrane region" description="Helical" evidence="1">
    <location>
        <begin position="12"/>
        <end position="29"/>
    </location>
</feature>
<keyword evidence="3" id="KW-1185">Reference proteome</keyword>
<evidence type="ECO:0000313" key="3">
    <source>
        <dbReference type="Proteomes" id="UP000092445"/>
    </source>
</evidence>
<protein>
    <submittedName>
        <fullName evidence="2">Uncharacterized protein</fullName>
    </submittedName>
</protein>
<proteinExistence type="predicted"/>
<reference evidence="3" key="1">
    <citation type="submission" date="2014-03" db="EMBL/GenBank/DDBJ databases">
        <authorList>
            <person name="Aksoy S."/>
            <person name="Warren W."/>
            <person name="Wilson R.K."/>
        </authorList>
    </citation>
    <scope>NUCLEOTIDE SEQUENCE [LARGE SCALE GENOMIC DNA]</scope>
    <source>
        <strain evidence="3">IAEA</strain>
    </source>
</reference>
<accession>A0A1B0ACJ7</accession>
<dbReference type="VEuPathDB" id="VectorBase:GPAI041195"/>
<reference evidence="2" key="2">
    <citation type="submission" date="2020-05" db="UniProtKB">
        <authorList>
            <consortium name="EnsemblMetazoa"/>
        </authorList>
    </citation>
    <scope>IDENTIFICATION</scope>
    <source>
        <strain evidence="2">IAEA</strain>
    </source>
</reference>
<organism evidence="2 3">
    <name type="scientific">Glossina pallidipes</name>
    <name type="common">Tsetse fly</name>
    <dbReference type="NCBI Taxonomy" id="7398"/>
    <lineage>
        <taxon>Eukaryota</taxon>
        <taxon>Metazoa</taxon>
        <taxon>Ecdysozoa</taxon>
        <taxon>Arthropoda</taxon>
        <taxon>Hexapoda</taxon>
        <taxon>Insecta</taxon>
        <taxon>Pterygota</taxon>
        <taxon>Neoptera</taxon>
        <taxon>Endopterygota</taxon>
        <taxon>Diptera</taxon>
        <taxon>Brachycera</taxon>
        <taxon>Muscomorpha</taxon>
        <taxon>Hippoboscoidea</taxon>
        <taxon>Glossinidae</taxon>
        <taxon>Glossina</taxon>
    </lineage>
</organism>
<keyword evidence="1" id="KW-0472">Membrane</keyword>